<dbReference type="AlphaFoldDB" id="A0A2V4A4Q0"/>
<keyword evidence="2" id="KW-0732">Signal</keyword>
<dbReference type="Proteomes" id="UP000248079">
    <property type="component" value="Unassembled WGS sequence"/>
</dbReference>
<evidence type="ECO:0000313" key="5">
    <source>
        <dbReference type="Proteomes" id="UP000248079"/>
    </source>
</evidence>
<dbReference type="Gene3D" id="1.20.1270.180">
    <property type="match status" value="1"/>
</dbReference>
<comment type="caution">
    <text evidence="4">The sequence shown here is derived from an EMBL/GenBank/DDBJ whole genome shotgun (WGS) entry which is preliminary data.</text>
</comment>
<keyword evidence="1" id="KW-0175">Coiled coil</keyword>
<reference evidence="4 5" key="1">
    <citation type="submission" date="2018-05" db="EMBL/GenBank/DDBJ databases">
        <title>Marinifilum breve JC075T sp. nov., a marine bacterium isolated from Yongle Blue Hole in the South China Sea.</title>
        <authorList>
            <person name="Fu T."/>
        </authorList>
    </citation>
    <scope>NUCLEOTIDE SEQUENCE [LARGE SCALE GENOMIC DNA]</scope>
    <source>
        <strain evidence="4 5">JC075</strain>
    </source>
</reference>
<dbReference type="InterPro" id="IPR009739">
    <property type="entry name" value="LprI-like_N"/>
</dbReference>
<accession>A0A2V4A4Q0</accession>
<feature type="domain" description="Lysozyme inhibitor LprI-like N-terminal" evidence="3">
    <location>
        <begin position="55"/>
        <end position="131"/>
    </location>
</feature>
<evidence type="ECO:0000256" key="2">
    <source>
        <dbReference type="SAM" id="SignalP"/>
    </source>
</evidence>
<evidence type="ECO:0000313" key="4">
    <source>
        <dbReference type="EMBL" id="PXY02340.1"/>
    </source>
</evidence>
<evidence type="ECO:0000256" key="1">
    <source>
        <dbReference type="SAM" id="Coils"/>
    </source>
</evidence>
<protein>
    <recommendedName>
        <fullName evidence="3">Lysozyme inhibitor LprI-like N-terminal domain-containing protein</fullName>
    </recommendedName>
</protein>
<feature type="signal peptide" evidence="2">
    <location>
        <begin position="1"/>
        <end position="21"/>
    </location>
</feature>
<dbReference type="EMBL" id="QFLI01000002">
    <property type="protein sequence ID" value="PXY02340.1"/>
    <property type="molecule type" value="Genomic_DNA"/>
</dbReference>
<evidence type="ECO:0000259" key="3">
    <source>
        <dbReference type="Pfam" id="PF07007"/>
    </source>
</evidence>
<name>A0A2V4A4Q0_9BACT</name>
<feature type="chain" id="PRO_5016163349" description="Lysozyme inhibitor LprI-like N-terminal domain-containing protein" evidence="2">
    <location>
        <begin position="22"/>
        <end position="141"/>
    </location>
</feature>
<gene>
    <name evidence="4" type="ORF">DF185_06745</name>
</gene>
<dbReference type="PROSITE" id="PS51257">
    <property type="entry name" value="PROKAR_LIPOPROTEIN"/>
    <property type="match status" value="1"/>
</dbReference>
<feature type="coiled-coil region" evidence="1">
    <location>
        <begin position="21"/>
        <end position="84"/>
    </location>
</feature>
<dbReference type="OrthoDB" id="670767at2"/>
<organism evidence="4 5">
    <name type="scientific">Marinifilum breve</name>
    <dbReference type="NCBI Taxonomy" id="2184082"/>
    <lineage>
        <taxon>Bacteria</taxon>
        <taxon>Pseudomonadati</taxon>
        <taxon>Bacteroidota</taxon>
        <taxon>Bacteroidia</taxon>
        <taxon>Marinilabiliales</taxon>
        <taxon>Marinifilaceae</taxon>
    </lineage>
</organism>
<dbReference type="Pfam" id="PF07007">
    <property type="entry name" value="LprI"/>
    <property type="match status" value="1"/>
</dbReference>
<keyword evidence="5" id="KW-1185">Reference proteome</keyword>
<dbReference type="RefSeq" id="WP_110359973.1">
    <property type="nucleotide sequence ID" value="NZ_QFLI01000002.1"/>
</dbReference>
<proteinExistence type="predicted"/>
<sequence length="141" mass="16966">MNKLAYLILVTLIIGCSSSIADDYRKTLDSLEKQHQTELNKGERMMHLEKEYELVMDSMLNIVYKDLMLKLNETEKKNLRTEQREWIKKRDVEFKKLWKSIDEMITEIGFAPQDERMFVYSQKANFVRNRVLELVDKIEER</sequence>